<name>A0AAD3TBA2_NEPGR</name>
<proteinExistence type="predicted"/>
<organism evidence="2 3">
    <name type="scientific">Nepenthes gracilis</name>
    <name type="common">Slender pitcher plant</name>
    <dbReference type="NCBI Taxonomy" id="150966"/>
    <lineage>
        <taxon>Eukaryota</taxon>
        <taxon>Viridiplantae</taxon>
        <taxon>Streptophyta</taxon>
        <taxon>Embryophyta</taxon>
        <taxon>Tracheophyta</taxon>
        <taxon>Spermatophyta</taxon>
        <taxon>Magnoliopsida</taxon>
        <taxon>eudicotyledons</taxon>
        <taxon>Gunneridae</taxon>
        <taxon>Pentapetalae</taxon>
        <taxon>Caryophyllales</taxon>
        <taxon>Nepenthaceae</taxon>
        <taxon>Nepenthes</taxon>
    </lineage>
</organism>
<protein>
    <submittedName>
        <fullName evidence="2">Uncharacterized protein</fullName>
    </submittedName>
</protein>
<feature type="region of interest" description="Disordered" evidence="1">
    <location>
        <begin position="1"/>
        <end position="35"/>
    </location>
</feature>
<comment type="caution">
    <text evidence="2">The sequence shown here is derived from an EMBL/GenBank/DDBJ whole genome shotgun (WGS) entry which is preliminary data.</text>
</comment>
<dbReference type="AlphaFoldDB" id="A0AAD3TBA2"/>
<keyword evidence="3" id="KW-1185">Reference proteome</keyword>
<evidence type="ECO:0000313" key="3">
    <source>
        <dbReference type="Proteomes" id="UP001279734"/>
    </source>
</evidence>
<sequence>MHMNVHDGSLRTATDQSKASVLAPDPTSHGLNNSDPAALIIDQTRDAVSHNKGKPPLLSTANLVQTDAKLEHKQIEAHVLLSVPLLHPVNNLEMKILPVPSSTNSANLNPKPLETSNQDVFLEAVVLAQLVENGASNVSLARVPQTSSLDNDDIKE</sequence>
<reference evidence="2" key="1">
    <citation type="submission" date="2023-05" db="EMBL/GenBank/DDBJ databases">
        <title>Nepenthes gracilis genome sequencing.</title>
        <authorList>
            <person name="Fukushima K."/>
        </authorList>
    </citation>
    <scope>NUCLEOTIDE SEQUENCE</scope>
    <source>
        <strain evidence="2">SING2019-196</strain>
    </source>
</reference>
<evidence type="ECO:0000313" key="2">
    <source>
        <dbReference type="EMBL" id="GMH25789.1"/>
    </source>
</evidence>
<dbReference type="Proteomes" id="UP001279734">
    <property type="component" value="Unassembled WGS sequence"/>
</dbReference>
<dbReference type="EMBL" id="BSYO01000030">
    <property type="protein sequence ID" value="GMH25789.1"/>
    <property type="molecule type" value="Genomic_DNA"/>
</dbReference>
<accession>A0AAD3TBA2</accession>
<gene>
    <name evidence="2" type="ORF">Nepgr_027632</name>
</gene>
<evidence type="ECO:0000256" key="1">
    <source>
        <dbReference type="SAM" id="MobiDB-lite"/>
    </source>
</evidence>